<proteinExistence type="predicted"/>
<dbReference type="CDD" id="cd04301">
    <property type="entry name" value="NAT_SF"/>
    <property type="match status" value="1"/>
</dbReference>
<protein>
    <submittedName>
        <fullName evidence="1">NAT_SF domain containing protein</fullName>
    </submittedName>
</protein>
<sequence>MAPVPKDPMRKLEFLAARTKSGGRYSFFHTSGKKSHEIAAVDNSDPIGVVQPVGGMSWNKETGEVDRMGVHPDHSHIVSALLMEAKDVAEREGFAAPTRGYLMTKDSARLVRKVNPEAMEDPRARVTENKTDWRSQVMGVGTRSYKLD</sequence>
<reference evidence="1" key="1">
    <citation type="submission" date="2020-05" db="EMBL/GenBank/DDBJ databases">
        <authorList>
            <person name="Chiriac C."/>
            <person name="Salcher M."/>
            <person name="Ghai R."/>
            <person name="Kavagutti S V."/>
        </authorList>
    </citation>
    <scope>NUCLEOTIDE SEQUENCE</scope>
</reference>
<organism evidence="1">
    <name type="scientific">uncultured Caudovirales phage</name>
    <dbReference type="NCBI Taxonomy" id="2100421"/>
    <lineage>
        <taxon>Viruses</taxon>
        <taxon>Duplodnaviria</taxon>
        <taxon>Heunggongvirae</taxon>
        <taxon>Uroviricota</taxon>
        <taxon>Caudoviricetes</taxon>
        <taxon>Peduoviridae</taxon>
        <taxon>Maltschvirus</taxon>
        <taxon>Maltschvirus maltsch</taxon>
    </lineage>
</organism>
<evidence type="ECO:0000313" key="1">
    <source>
        <dbReference type="EMBL" id="CAB5219211.1"/>
    </source>
</evidence>
<gene>
    <name evidence="1" type="ORF">UFOVP221_40</name>
</gene>
<name>A0A6J7WMB3_9CAUD</name>
<dbReference type="EMBL" id="LR798267">
    <property type="protein sequence ID" value="CAB5219211.1"/>
    <property type="molecule type" value="Genomic_DNA"/>
</dbReference>
<accession>A0A6J7WMB3</accession>